<feature type="domain" description="Zn(2)-C6 fungal-type" evidence="7">
    <location>
        <begin position="20"/>
        <end position="49"/>
    </location>
</feature>
<evidence type="ECO:0000256" key="4">
    <source>
        <dbReference type="ARBA" id="ARBA00023163"/>
    </source>
</evidence>
<feature type="region of interest" description="Disordered" evidence="6">
    <location>
        <begin position="865"/>
        <end position="899"/>
    </location>
</feature>
<evidence type="ECO:0000256" key="5">
    <source>
        <dbReference type="ARBA" id="ARBA00023242"/>
    </source>
</evidence>
<dbReference type="Proteomes" id="UP000253472">
    <property type="component" value="Unassembled WGS sequence"/>
</dbReference>
<dbReference type="PANTHER" id="PTHR31069">
    <property type="entry name" value="OLEATE-ACTIVATED TRANSCRIPTION FACTOR 1-RELATED"/>
    <property type="match status" value="1"/>
</dbReference>
<feature type="region of interest" description="Disordered" evidence="6">
    <location>
        <begin position="96"/>
        <end position="116"/>
    </location>
</feature>
<keyword evidence="5" id="KW-0539">Nucleus</keyword>
<evidence type="ECO:0000313" key="8">
    <source>
        <dbReference type="EMBL" id="RCK65816.1"/>
    </source>
</evidence>
<evidence type="ECO:0000313" key="9">
    <source>
        <dbReference type="Proteomes" id="UP000253472"/>
    </source>
</evidence>
<dbReference type="OrthoDB" id="2943660at2759"/>
<feature type="compositionally biased region" description="Pro residues" evidence="6">
    <location>
        <begin position="865"/>
        <end position="885"/>
    </location>
</feature>
<dbReference type="SMART" id="SM00066">
    <property type="entry name" value="GAL4"/>
    <property type="match status" value="1"/>
</dbReference>
<dbReference type="InterPro" id="IPR050675">
    <property type="entry name" value="OAF3"/>
</dbReference>
<dbReference type="GO" id="GO:0006351">
    <property type="term" value="P:DNA-templated transcription"/>
    <property type="evidence" value="ECO:0007669"/>
    <property type="project" value="InterPro"/>
</dbReference>
<comment type="caution">
    <text evidence="8">The sequence shown here is derived from an EMBL/GenBank/DDBJ whole genome shotgun (WGS) entry which is preliminary data.</text>
</comment>
<dbReference type="AlphaFoldDB" id="A0A367YIV7"/>
<dbReference type="SUPFAM" id="SSF57701">
    <property type="entry name" value="Zn2/Cys6 DNA-binding domain"/>
    <property type="match status" value="1"/>
</dbReference>
<dbReference type="GO" id="GO:0005634">
    <property type="term" value="C:nucleus"/>
    <property type="evidence" value="ECO:0007669"/>
    <property type="project" value="TreeGrafter"/>
</dbReference>
<dbReference type="InterPro" id="IPR007219">
    <property type="entry name" value="XnlR_reg_dom"/>
</dbReference>
<evidence type="ECO:0000256" key="6">
    <source>
        <dbReference type="SAM" id="MobiDB-lite"/>
    </source>
</evidence>
<dbReference type="InterPro" id="IPR036864">
    <property type="entry name" value="Zn2-C6_fun-type_DNA-bd_sf"/>
</dbReference>
<dbReference type="PROSITE" id="PS50048">
    <property type="entry name" value="ZN2_CY6_FUNGAL_2"/>
    <property type="match status" value="1"/>
</dbReference>
<dbReference type="CDD" id="cd12148">
    <property type="entry name" value="fungal_TF_MHR"/>
    <property type="match status" value="1"/>
</dbReference>
<evidence type="ECO:0000256" key="1">
    <source>
        <dbReference type="ARBA" id="ARBA00022723"/>
    </source>
</evidence>
<evidence type="ECO:0000256" key="2">
    <source>
        <dbReference type="ARBA" id="ARBA00023015"/>
    </source>
</evidence>
<feature type="region of interest" description="Disordered" evidence="6">
    <location>
        <begin position="840"/>
        <end position="859"/>
    </location>
</feature>
<accession>A0A367YIV7</accession>
<organism evidence="8 9">
    <name type="scientific">Candida viswanathii</name>
    <dbReference type="NCBI Taxonomy" id="5486"/>
    <lineage>
        <taxon>Eukaryota</taxon>
        <taxon>Fungi</taxon>
        <taxon>Dikarya</taxon>
        <taxon>Ascomycota</taxon>
        <taxon>Saccharomycotina</taxon>
        <taxon>Pichiomycetes</taxon>
        <taxon>Debaryomycetaceae</taxon>
        <taxon>Candida/Lodderomyces clade</taxon>
        <taxon>Candida</taxon>
    </lineage>
</organism>
<protein>
    <submittedName>
        <fullName evidence="8">Multidrug resistance regulator 1</fullName>
    </submittedName>
</protein>
<keyword evidence="9" id="KW-1185">Reference proteome</keyword>
<dbReference type="InterPro" id="IPR001138">
    <property type="entry name" value="Zn2Cys6_DnaBD"/>
</dbReference>
<keyword evidence="4" id="KW-0804">Transcription</keyword>
<dbReference type="EMBL" id="QLNQ01000019">
    <property type="protein sequence ID" value="RCK65816.1"/>
    <property type="molecule type" value="Genomic_DNA"/>
</dbReference>
<dbReference type="Gene3D" id="4.10.240.10">
    <property type="entry name" value="Zn(2)-C6 fungal-type DNA-binding domain"/>
    <property type="match status" value="1"/>
</dbReference>
<dbReference type="SMART" id="SM00906">
    <property type="entry name" value="Fungal_trans"/>
    <property type="match status" value="1"/>
</dbReference>
<keyword evidence="2" id="KW-0805">Transcription regulation</keyword>
<evidence type="ECO:0000259" key="7">
    <source>
        <dbReference type="PROSITE" id="PS50048"/>
    </source>
</evidence>
<dbReference type="Pfam" id="PF04082">
    <property type="entry name" value="Fungal_trans"/>
    <property type="match status" value="1"/>
</dbReference>
<evidence type="ECO:0000256" key="3">
    <source>
        <dbReference type="ARBA" id="ARBA00023125"/>
    </source>
</evidence>
<dbReference type="GO" id="GO:0008270">
    <property type="term" value="F:zinc ion binding"/>
    <property type="evidence" value="ECO:0007669"/>
    <property type="project" value="InterPro"/>
</dbReference>
<sequence>MTETAQESKPKQKRNRLILNCLSCKRRKIKCDRQLPCKPCIKAGFTCEYQQPEWIKNHDRNVDQFDIQKLGIPGKYNQSMYQSELQELKDKIRQLEASQSPAKRQKLESQSTTQAEVRSYKYDPQNNPTFIGINPYADDEETINFYKGYNSIFITAVSRRYNSGPFSWLSIMKKDPALLHAWKYLKAQRSEHVAHLKKISRDDKEPECTLDRSNLPKETHAKCEDAKPGRDVQEQDHDKEFHALVMDRDGFTDYRLYGNLHKRTGSLTKENLKKSADAGPLSKIATMNKHGISLGLTVYEGTIDKELQLIEKISIVLPNQKVIWKLVNKFFAKIYPFMPIIDETDFKSEISRILGAEGYDDTAVELKVEKRLDFAHLGVLLVMLRITYLSLFLNRGGVNESNLSTTDPSEEAQELKYLLSNPVNITLVSIAQECFEQFDFLRRTSFTVLQCAFVLKLYRMYAPEDGDGADEGDAQTYNAMLIQMAYSMGVNREPTHNASDEVLDDLKTNNIQRKIWSFLVRCDLAQAYGYGNPVNIDKKYYDTALPFYEPGNENIRDIELEKHVVGSFSYFERYYDKLLAILDTTLDIQRQTKLADLTAQITEFEVFLHSNFGTLRDFMKPFDKEVYQYPFVKIMKCKNYINMRMFVNVVFYHLFLHYEEQGNTEFAYFYLKKILASQVGEFFPSVFQLIGDSHVNFGDVADLILNPTIESMIHKVSDLIFAILARLNASIYQLKRAPHHEDKLRSDEVYRRKMLKLTQAAMRLRKVCDFFVMAMSKLSQRYFYAWRVTKAHTFVMKSISSDDFYAAQDKPITFLELSEDQLTELTNLIGAGLHKNCRRKRQQQQLAGETPVGTGADRVDIVPVTPIPTTPLAPTPAAASPPAPSDPSNTTDAPSTEPVNLDAMFDDFDWEKDFNIVSNPEIDYLWLQMAQMKNDSDPINSNSTNNTANGSYNANNNNNYNRGNIGHSTNPFTPASVLSYNSDGEHNRQDIARMLSDYELFSTLPFERFFGSRDM</sequence>
<name>A0A367YIV7_9ASCO</name>
<dbReference type="GO" id="GO:0045944">
    <property type="term" value="P:positive regulation of transcription by RNA polymerase II"/>
    <property type="evidence" value="ECO:0007669"/>
    <property type="project" value="TreeGrafter"/>
</dbReference>
<dbReference type="GO" id="GO:0000978">
    <property type="term" value="F:RNA polymerase II cis-regulatory region sequence-specific DNA binding"/>
    <property type="evidence" value="ECO:0007669"/>
    <property type="project" value="TreeGrafter"/>
</dbReference>
<gene>
    <name evidence="8" type="primary">MRR1_5</name>
    <name evidence="8" type="ORF">Cantr_01609</name>
</gene>
<dbReference type="Pfam" id="PF00172">
    <property type="entry name" value="Zn_clus"/>
    <property type="match status" value="1"/>
</dbReference>
<dbReference type="STRING" id="5486.A0A367YIV7"/>
<dbReference type="PANTHER" id="PTHR31069:SF12">
    <property type="entry name" value="TRANSCRIPTION FACTOR DOMAIN-CONTAINING PROTEIN"/>
    <property type="match status" value="1"/>
</dbReference>
<proteinExistence type="predicted"/>
<dbReference type="CDD" id="cd00067">
    <property type="entry name" value="GAL4"/>
    <property type="match status" value="1"/>
</dbReference>
<reference evidence="8 9" key="1">
    <citation type="submission" date="2018-06" db="EMBL/GenBank/DDBJ databases">
        <title>Whole genome sequencing of Candida tropicalis (genome annotated by CSBL at Korea University).</title>
        <authorList>
            <person name="Ahn J."/>
        </authorList>
    </citation>
    <scope>NUCLEOTIDE SEQUENCE [LARGE SCALE GENOMIC DNA]</scope>
    <source>
        <strain evidence="8 9">ATCC 20962</strain>
    </source>
</reference>
<keyword evidence="3" id="KW-0238">DNA-binding</keyword>
<keyword evidence="1" id="KW-0479">Metal-binding</keyword>
<dbReference type="GO" id="GO:0000981">
    <property type="term" value="F:DNA-binding transcription factor activity, RNA polymerase II-specific"/>
    <property type="evidence" value="ECO:0007669"/>
    <property type="project" value="InterPro"/>
</dbReference>